<dbReference type="Gene3D" id="3.90.1140.10">
    <property type="entry name" value="Cyclic phosphodiesterase"/>
    <property type="match status" value="1"/>
</dbReference>
<dbReference type="OrthoDB" id="1951600at2"/>
<accession>A0A3D9B1J8</accession>
<dbReference type="EMBL" id="QNVV01000010">
    <property type="protein sequence ID" value="REC47102.1"/>
    <property type="molecule type" value="Genomic_DNA"/>
</dbReference>
<reference evidence="1 2" key="1">
    <citation type="submission" date="2018-06" db="EMBL/GenBank/DDBJ databases">
        <title>Novel Chryseobacterium species.</title>
        <authorList>
            <person name="Newman J."/>
            <person name="Hugo C."/>
            <person name="Oosthuizen L."/>
            <person name="Charimba G."/>
        </authorList>
    </citation>
    <scope>NUCLEOTIDE SEQUENCE [LARGE SCALE GENOMIC DNA]</scope>
    <source>
        <strain evidence="1 2">7_F195</strain>
    </source>
</reference>
<gene>
    <name evidence="1" type="ORF">DRF67_12885</name>
</gene>
<dbReference type="PANTHER" id="PTHR40037">
    <property type="entry name" value="PHOSPHOESTERASE YJCG-RELATED"/>
    <property type="match status" value="1"/>
</dbReference>
<evidence type="ECO:0000313" key="2">
    <source>
        <dbReference type="Proteomes" id="UP000256257"/>
    </source>
</evidence>
<protein>
    <submittedName>
        <fullName evidence="1">RNA 2',3'-cyclic phosphodiesterase</fullName>
    </submittedName>
</protein>
<dbReference type="Proteomes" id="UP000256257">
    <property type="component" value="Unassembled WGS sequence"/>
</dbReference>
<proteinExistence type="predicted"/>
<dbReference type="InterPro" id="IPR050580">
    <property type="entry name" value="2H_phosphoesterase_YjcG-like"/>
</dbReference>
<dbReference type="SUPFAM" id="SSF55144">
    <property type="entry name" value="LigT-like"/>
    <property type="match status" value="1"/>
</dbReference>
<dbReference type="RefSeq" id="WP_115928692.1">
    <property type="nucleotide sequence ID" value="NZ_QNVV01000010.1"/>
</dbReference>
<dbReference type="Pfam" id="PF13563">
    <property type="entry name" value="2_5_RNA_ligase2"/>
    <property type="match status" value="1"/>
</dbReference>
<dbReference type="PANTHER" id="PTHR40037:SF1">
    <property type="entry name" value="PHOSPHOESTERASE SAOUHSC_00951-RELATED"/>
    <property type="match status" value="1"/>
</dbReference>
<name>A0A3D9B1J8_9FLAO</name>
<sequence length="175" mass="20681">MKKLYFIAIYPPQDIIKEIQAFKRDMAVSYDNSKALKNDAHITLFPPFSREAELEEDIFVAFHKINTQMLPFEIHLNGFGSFPNPKNPVIFVRPESNPGLSDLHHRVRQHFNFISYSFTPHVTVGYRNLSWDNYLRAWEKYKEKNYKTSFLVDKISLLRHDGRWVPIAEKKLSVH</sequence>
<dbReference type="AlphaFoldDB" id="A0A3D9B1J8"/>
<dbReference type="InterPro" id="IPR009097">
    <property type="entry name" value="Cyclic_Pdiesterase"/>
</dbReference>
<comment type="caution">
    <text evidence="1">The sequence shown here is derived from an EMBL/GenBank/DDBJ whole genome shotgun (WGS) entry which is preliminary data.</text>
</comment>
<organism evidence="1 2">
    <name type="scientific">Chryseobacterium pennipullorum</name>
    <dbReference type="NCBI Taxonomy" id="2258963"/>
    <lineage>
        <taxon>Bacteria</taxon>
        <taxon>Pseudomonadati</taxon>
        <taxon>Bacteroidota</taxon>
        <taxon>Flavobacteriia</taxon>
        <taxon>Flavobacteriales</taxon>
        <taxon>Weeksellaceae</taxon>
        <taxon>Chryseobacterium group</taxon>
        <taxon>Chryseobacterium</taxon>
    </lineage>
</organism>
<evidence type="ECO:0000313" key="1">
    <source>
        <dbReference type="EMBL" id="REC47102.1"/>
    </source>
</evidence>
<keyword evidence="2" id="KW-1185">Reference proteome</keyword>